<organism evidence="1 2">
    <name type="scientific">Rodentibacter pneumotropicus</name>
    <dbReference type="NCBI Taxonomy" id="758"/>
    <lineage>
        <taxon>Bacteria</taxon>
        <taxon>Pseudomonadati</taxon>
        <taxon>Pseudomonadota</taxon>
        <taxon>Gammaproteobacteria</taxon>
        <taxon>Pasteurellales</taxon>
        <taxon>Pasteurellaceae</taxon>
        <taxon>Rodentibacter</taxon>
    </lineage>
</organism>
<gene>
    <name evidence="1" type="ORF">D3M76_01635</name>
</gene>
<proteinExistence type="predicted"/>
<evidence type="ECO:0000313" key="1">
    <source>
        <dbReference type="EMBL" id="THA17387.1"/>
    </source>
</evidence>
<protein>
    <submittedName>
        <fullName evidence="1">Uncharacterized protein</fullName>
    </submittedName>
</protein>
<evidence type="ECO:0000313" key="2">
    <source>
        <dbReference type="Proteomes" id="UP000310576"/>
    </source>
</evidence>
<reference evidence="1 2" key="1">
    <citation type="journal article" date="2019" name="Vet. Microbiol.">
        <title>Development of multi locus sequence typing (MLST) of Rodentibacter pneumotropicus.</title>
        <authorList>
            <person name="Adhikary S."/>
            <person name="Bisgaard M."/>
            <person name="Boot R."/>
            <person name="Benga L."/>
            <person name="Nicklas W."/>
            <person name="Christensen H."/>
        </authorList>
    </citation>
    <scope>NUCLEOTIDE SEQUENCE [LARGE SCALE GENOMIC DNA]</scope>
    <source>
        <strain evidence="1 2">1596_07</strain>
    </source>
</reference>
<name>A0A4S2QLW1_9PAST</name>
<dbReference type="AlphaFoldDB" id="A0A4S2QLW1"/>
<dbReference type="EMBL" id="QXNG01000015">
    <property type="protein sequence ID" value="THA17387.1"/>
    <property type="molecule type" value="Genomic_DNA"/>
</dbReference>
<comment type="caution">
    <text evidence="1">The sequence shown here is derived from an EMBL/GenBank/DDBJ whole genome shotgun (WGS) entry which is preliminary data.</text>
</comment>
<sequence>MACCRLMQLVRNFAIRTKGWETAIRYETKFDERHDLTLVSLRVYGRRDEFLVIMAAAGLGSVDEVLEEQVLTLPTESHLKTMKLRAGYENNQQKREFFGV</sequence>
<accession>A0A4S2QLW1</accession>
<dbReference type="Proteomes" id="UP000310576">
    <property type="component" value="Unassembled WGS sequence"/>
</dbReference>